<dbReference type="STRING" id="865938.Weevi_1043"/>
<dbReference type="InterPro" id="IPR027417">
    <property type="entry name" value="P-loop_NTPase"/>
</dbReference>
<dbReference type="GO" id="GO:0005886">
    <property type="term" value="C:plasma membrane"/>
    <property type="evidence" value="ECO:0007669"/>
    <property type="project" value="UniProtKB-SubCell"/>
</dbReference>
<dbReference type="GO" id="GO:0016887">
    <property type="term" value="F:ATP hydrolysis activity"/>
    <property type="evidence" value="ECO:0007669"/>
    <property type="project" value="InterPro"/>
</dbReference>
<reference evidence="11 12" key="1">
    <citation type="journal article" date="2011" name="Stand. Genomic Sci.">
        <title>Complete genome sequence of Weeksella virosa type strain (9751).</title>
        <authorList>
            <person name="Lang E."/>
            <person name="Teshima H."/>
            <person name="Lucas S."/>
            <person name="Lapidus A."/>
            <person name="Hammon N."/>
            <person name="Deshpande S."/>
            <person name="Nolan M."/>
            <person name="Cheng J.F."/>
            <person name="Pitluck S."/>
            <person name="Liolios K."/>
            <person name="Pagani I."/>
            <person name="Mikhailova N."/>
            <person name="Ivanova N."/>
            <person name="Mavromatis K."/>
            <person name="Pati A."/>
            <person name="Tapia R."/>
            <person name="Han C."/>
            <person name="Goodwin L."/>
            <person name="Chen A."/>
            <person name="Palaniappan K."/>
            <person name="Land M."/>
            <person name="Hauser L."/>
            <person name="Chang Y.J."/>
            <person name="Jeffries C.D."/>
            <person name="Brambilla E.M."/>
            <person name="Kopitz M."/>
            <person name="Rohde M."/>
            <person name="Goker M."/>
            <person name="Tindall B.J."/>
            <person name="Detter J.C."/>
            <person name="Woyke T."/>
            <person name="Bristow J."/>
            <person name="Eisen J.A."/>
            <person name="Markowitz V."/>
            <person name="Hugenholtz P."/>
            <person name="Klenk H.P."/>
            <person name="Kyrpides N.C."/>
        </authorList>
    </citation>
    <scope>NUCLEOTIDE SEQUENCE [LARGE SCALE GENOMIC DNA]</scope>
    <source>
        <strain evidence="12">ATCC 43766 / DSM 16922 / JCM 21250 / NBRC 16016 / NCTC 11634 / CL345/78</strain>
    </source>
</reference>
<dbReference type="PROSITE" id="PS00211">
    <property type="entry name" value="ABC_TRANSPORTER_1"/>
    <property type="match status" value="1"/>
</dbReference>
<keyword evidence="3" id="KW-1003">Cell membrane</keyword>
<evidence type="ECO:0000256" key="6">
    <source>
        <dbReference type="ARBA" id="ARBA00022840"/>
    </source>
</evidence>
<dbReference type="InterPro" id="IPR051535">
    <property type="entry name" value="Siderophore_ABC-ATPase"/>
</dbReference>
<keyword evidence="5" id="KW-0547">Nucleotide-binding</keyword>
<dbReference type="Pfam" id="PF00005">
    <property type="entry name" value="ABC_tran"/>
    <property type="match status" value="1"/>
</dbReference>
<dbReference type="EMBL" id="CP002455">
    <property type="protein sequence ID" value="ADX67752.1"/>
    <property type="molecule type" value="Genomic_DNA"/>
</dbReference>
<evidence type="ECO:0000256" key="4">
    <source>
        <dbReference type="ARBA" id="ARBA00022496"/>
    </source>
</evidence>
<dbReference type="GO" id="GO:0005524">
    <property type="term" value="F:ATP binding"/>
    <property type="evidence" value="ECO:0007669"/>
    <property type="project" value="UniProtKB-KW"/>
</dbReference>
<comment type="subcellular location">
    <subcellularLocation>
        <location evidence="1">Cell membrane</location>
        <topology evidence="1">Peripheral membrane protein</topology>
    </subcellularLocation>
</comment>
<evidence type="ECO:0000256" key="3">
    <source>
        <dbReference type="ARBA" id="ARBA00022475"/>
    </source>
</evidence>
<evidence type="ECO:0000256" key="2">
    <source>
        <dbReference type="ARBA" id="ARBA00022448"/>
    </source>
</evidence>
<keyword evidence="4" id="KW-0410">Iron transport</keyword>
<name>F0P262_WEEVC</name>
<evidence type="ECO:0000256" key="8">
    <source>
        <dbReference type="ARBA" id="ARBA00023065"/>
    </source>
</evidence>
<gene>
    <name evidence="11" type="ordered locus">Weevi_1043</name>
</gene>
<keyword evidence="11" id="KW-0378">Hydrolase</keyword>
<dbReference type="PANTHER" id="PTHR42771">
    <property type="entry name" value="IRON(3+)-HYDROXAMATE IMPORT ATP-BINDING PROTEIN FHUC"/>
    <property type="match status" value="1"/>
</dbReference>
<dbReference type="OrthoDB" id="9806726at2"/>
<keyword evidence="12" id="KW-1185">Reference proteome</keyword>
<evidence type="ECO:0000259" key="10">
    <source>
        <dbReference type="PROSITE" id="PS50893"/>
    </source>
</evidence>
<dbReference type="InterPro" id="IPR017871">
    <property type="entry name" value="ABC_transporter-like_CS"/>
</dbReference>
<dbReference type="Proteomes" id="UP000008641">
    <property type="component" value="Chromosome"/>
</dbReference>
<dbReference type="InterPro" id="IPR003439">
    <property type="entry name" value="ABC_transporter-like_ATP-bd"/>
</dbReference>
<dbReference type="GO" id="GO:0006826">
    <property type="term" value="P:iron ion transport"/>
    <property type="evidence" value="ECO:0007669"/>
    <property type="project" value="UniProtKB-KW"/>
</dbReference>
<dbReference type="AlphaFoldDB" id="F0P262"/>
<keyword evidence="9" id="KW-0472">Membrane</keyword>
<keyword evidence="6" id="KW-0067">ATP-binding</keyword>
<evidence type="ECO:0000256" key="7">
    <source>
        <dbReference type="ARBA" id="ARBA00023004"/>
    </source>
</evidence>
<accession>F0P262</accession>
<protein>
    <submittedName>
        <fullName evidence="11">Iron-chelate-transporting ATPase</fullName>
        <ecNumber evidence="11">3.6.3.34</ecNumber>
    </submittedName>
</protein>
<dbReference type="PROSITE" id="PS50893">
    <property type="entry name" value="ABC_TRANSPORTER_2"/>
    <property type="match status" value="1"/>
</dbReference>
<dbReference type="RefSeq" id="WP_013598142.1">
    <property type="nucleotide sequence ID" value="NC_015144.1"/>
</dbReference>
<keyword evidence="8" id="KW-0406">Ion transport</keyword>
<dbReference type="KEGG" id="wvi:Weevi_1043"/>
<keyword evidence="2" id="KW-0813">Transport</keyword>
<organism evidence="11 12">
    <name type="scientific">Weeksella virosa (strain ATCC 43766 / DSM 16922 / JCM 21250 / CCUG 30538 / CDC 9751 / IAM 14551 / NBRC 16016 / NCTC 11634 / CL345/78)</name>
    <dbReference type="NCBI Taxonomy" id="865938"/>
    <lineage>
        <taxon>Bacteria</taxon>
        <taxon>Pseudomonadati</taxon>
        <taxon>Bacteroidota</taxon>
        <taxon>Flavobacteriia</taxon>
        <taxon>Flavobacteriales</taxon>
        <taxon>Weeksellaceae</taxon>
        <taxon>Weeksella</taxon>
    </lineage>
</organism>
<dbReference type="SUPFAM" id="SSF52540">
    <property type="entry name" value="P-loop containing nucleoside triphosphate hydrolases"/>
    <property type="match status" value="1"/>
</dbReference>
<dbReference type="Gene3D" id="3.40.50.300">
    <property type="entry name" value="P-loop containing nucleotide triphosphate hydrolases"/>
    <property type="match status" value="1"/>
</dbReference>
<dbReference type="FunFam" id="3.40.50.300:FF:000134">
    <property type="entry name" value="Iron-enterobactin ABC transporter ATP-binding protein"/>
    <property type="match status" value="1"/>
</dbReference>
<dbReference type="SMART" id="SM00382">
    <property type="entry name" value="AAA"/>
    <property type="match status" value="1"/>
</dbReference>
<dbReference type="eggNOG" id="COG4604">
    <property type="taxonomic scope" value="Bacteria"/>
</dbReference>
<reference evidence="12" key="2">
    <citation type="journal article" date="2011" name="Stand. Genomic Sci.">
        <title>Complete genome sequence of Weeksella virosa type strain (9751T).</title>
        <authorList>
            <person name="Lang E."/>
            <person name="Teshima H."/>
            <person name="Lucas S."/>
            <person name="Lapidus A."/>
            <person name="Hammon N."/>
            <person name="Deshpande S."/>
            <person name="Nolan M."/>
            <person name="Cheng J."/>
            <person name="Pitluck S."/>
            <person name="Liolios K."/>
            <person name="Pagani I."/>
            <person name="Mikhailova N."/>
            <person name="Ivanova N."/>
            <person name="Mavromatis K."/>
            <person name="Pati A."/>
            <person name="Tapia R."/>
            <person name="Han C."/>
            <person name="Goodwin L."/>
            <person name="Chen A."/>
            <person name="Palaniappan K."/>
            <person name="Land M."/>
            <person name="Hauser L."/>
            <person name="Chang Y."/>
            <person name="Jeffries C."/>
            <person name="Brambilla E."/>
            <person name="Kopitz M."/>
            <person name="Rohde M."/>
            <person name="Goker M."/>
            <person name="Tindall B."/>
            <person name="Detter J."/>
            <person name="Woyke T."/>
            <person name="Bristow J."/>
            <person name="Eisen J."/>
            <person name="Markowitz V."/>
            <person name="Hugenholtz P."/>
            <person name="Klenk H."/>
            <person name="Kyrpides N."/>
        </authorList>
    </citation>
    <scope>NUCLEOTIDE SEQUENCE [LARGE SCALE GENOMIC DNA]</scope>
    <source>
        <strain evidence="12">ATCC 43766 / DSM 16922 / JCM 21250 / NBRC 16016 / NCTC 11634 / CL345/78</strain>
    </source>
</reference>
<dbReference type="HOGENOM" id="CLU_000604_1_11_10"/>
<proteinExistence type="predicted"/>
<dbReference type="CDD" id="cd03214">
    <property type="entry name" value="ABC_Iron-Siderophores_B12_Hemin"/>
    <property type="match status" value="1"/>
</dbReference>
<dbReference type="EC" id="3.6.3.34" evidence="11"/>
<sequence length="253" mass="28786">MIKVENIYKQFGKREVLKGVGFDIPKNQITSLIGPNGAGKSTLLSIISRLIEKDKGSVSLDGENLFKIKNKELAKHLSFLKQANHLDLRLTVEELVAFGRFPYSKGKLTQIDHEKIQEAITFCSLEDFKDCYLDELSGGQRQRAFLAMVIAQDTEYILLDEPLNNLDMKLSVQVMKTLKRLVEEKGKTVIIVIHEINFASNYSDYIIALKNGKVLKKGPTEEVISAENLKEIFDLNFEVIERNGQRICNYFNL</sequence>
<evidence type="ECO:0000256" key="9">
    <source>
        <dbReference type="ARBA" id="ARBA00023136"/>
    </source>
</evidence>
<evidence type="ECO:0000313" key="12">
    <source>
        <dbReference type="Proteomes" id="UP000008641"/>
    </source>
</evidence>
<keyword evidence="7" id="KW-0408">Iron</keyword>
<dbReference type="InterPro" id="IPR003593">
    <property type="entry name" value="AAA+_ATPase"/>
</dbReference>
<evidence type="ECO:0000256" key="5">
    <source>
        <dbReference type="ARBA" id="ARBA00022741"/>
    </source>
</evidence>
<dbReference type="PANTHER" id="PTHR42771:SF3">
    <property type="entry name" value="PETROBACTIN IMPORT ATP-BINDING PROTEIN YCLP"/>
    <property type="match status" value="1"/>
</dbReference>
<feature type="domain" description="ABC transporter" evidence="10">
    <location>
        <begin position="2"/>
        <end position="236"/>
    </location>
</feature>
<evidence type="ECO:0000313" key="11">
    <source>
        <dbReference type="EMBL" id="ADX67752.1"/>
    </source>
</evidence>
<evidence type="ECO:0000256" key="1">
    <source>
        <dbReference type="ARBA" id="ARBA00004202"/>
    </source>
</evidence>